<dbReference type="InterPro" id="IPR036390">
    <property type="entry name" value="WH_DNA-bd_sf"/>
</dbReference>
<sequence>MTQSMDPKEKAERIGHIIDHLVDALGGEPACTLRRAVILADIDEFPGTTQAEIMERLGAHKSALNRDIEWLYDYGCIMRQQSGRDGREIRLHIAGYSKKNLDLSLDYFEKSHKSLKNFLIHYINLFGQHRPTLRDAKIVATVGSLKTVKRQDVFDVLYNGPLTTDNRALNNLIAAGILQKTGND</sequence>
<evidence type="ECO:0000313" key="2">
    <source>
        <dbReference type="EMBL" id="AEP09486.1"/>
    </source>
</evidence>
<dbReference type="GO" id="GO:0003700">
    <property type="term" value="F:DNA-binding transcription factor activity"/>
    <property type="evidence" value="ECO:0007669"/>
    <property type="project" value="InterPro"/>
</dbReference>
<dbReference type="STRING" id="856793.MICA_1163"/>
<dbReference type="AlphaFoldDB" id="G2KPI6"/>
<dbReference type="eggNOG" id="COG1846">
    <property type="taxonomic scope" value="Bacteria"/>
</dbReference>
<dbReference type="KEGG" id="mai:MICA_1163"/>
<organism evidence="2 3">
    <name type="scientific">Micavibrio aeruginosavorus (strain ARL-13)</name>
    <dbReference type="NCBI Taxonomy" id="856793"/>
    <lineage>
        <taxon>Bacteria</taxon>
        <taxon>Pseudomonadati</taxon>
        <taxon>Bdellovibrionota</taxon>
        <taxon>Bdellovibrionia</taxon>
        <taxon>Bdellovibrionales</taxon>
        <taxon>Pseudobdellovibrionaceae</taxon>
        <taxon>Micavibrio</taxon>
    </lineage>
</organism>
<proteinExistence type="predicted"/>
<keyword evidence="3" id="KW-1185">Reference proteome</keyword>
<accession>G2KPI6</accession>
<dbReference type="OrthoDB" id="9806864at2"/>
<evidence type="ECO:0000313" key="3">
    <source>
        <dbReference type="Proteomes" id="UP000009286"/>
    </source>
</evidence>
<protein>
    <submittedName>
        <fullName evidence="2">MarR family protein</fullName>
    </submittedName>
</protein>
<dbReference type="InterPro" id="IPR000835">
    <property type="entry name" value="HTH_MarR-typ"/>
</dbReference>
<dbReference type="RefSeq" id="WP_014102709.1">
    <property type="nucleotide sequence ID" value="NC_016026.1"/>
</dbReference>
<dbReference type="Pfam" id="PF01047">
    <property type="entry name" value="MarR"/>
    <property type="match status" value="1"/>
</dbReference>
<dbReference type="SMART" id="SM00347">
    <property type="entry name" value="HTH_MARR"/>
    <property type="match status" value="1"/>
</dbReference>
<dbReference type="Proteomes" id="UP000009286">
    <property type="component" value="Chromosome"/>
</dbReference>
<dbReference type="Gene3D" id="1.10.10.10">
    <property type="entry name" value="Winged helix-like DNA-binding domain superfamily/Winged helix DNA-binding domain"/>
    <property type="match status" value="1"/>
</dbReference>
<dbReference type="EMBL" id="CP002382">
    <property type="protein sequence ID" value="AEP09486.1"/>
    <property type="molecule type" value="Genomic_DNA"/>
</dbReference>
<gene>
    <name evidence="2" type="ordered locus">MICA_1163</name>
</gene>
<dbReference type="HOGENOM" id="CLU_1466612_0_0_5"/>
<feature type="domain" description="HTH marR-type" evidence="1">
    <location>
        <begin position="20"/>
        <end position="123"/>
    </location>
</feature>
<dbReference type="InterPro" id="IPR036388">
    <property type="entry name" value="WH-like_DNA-bd_sf"/>
</dbReference>
<dbReference type="SUPFAM" id="SSF46785">
    <property type="entry name" value="Winged helix' DNA-binding domain"/>
    <property type="match status" value="1"/>
</dbReference>
<name>G2KPI6_MICAA</name>
<reference evidence="2 3" key="1">
    <citation type="journal article" date="2011" name="BMC Genomics">
        <title>Genomic insights into an obligate epibiotic bacterial predator: Micavibrio aeruginosavorus ARL-13.</title>
        <authorList>
            <person name="Wang Z."/>
            <person name="Kadouri D."/>
            <person name="Wu M."/>
        </authorList>
    </citation>
    <scope>NUCLEOTIDE SEQUENCE [LARGE SCALE GENOMIC DNA]</scope>
    <source>
        <strain evidence="2 3">ARL-13</strain>
    </source>
</reference>
<evidence type="ECO:0000259" key="1">
    <source>
        <dbReference type="SMART" id="SM00347"/>
    </source>
</evidence>